<dbReference type="InterPro" id="IPR036388">
    <property type="entry name" value="WH-like_DNA-bd_sf"/>
</dbReference>
<reference evidence="10" key="2">
    <citation type="submission" date="2022-06" db="EMBL/GenBank/DDBJ databases">
        <title>Thermospira aquatica gen. nov., sp. nov.</title>
        <authorList>
            <person name="Ben Ali Gam Z."/>
            <person name="Labat M."/>
        </authorList>
    </citation>
    <scope>NUCLEOTIDE SEQUENCE</scope>
    <source>
        <strain evidence="10">F1F22</strain>
    </source>
</reference>
<keyword evidence="5" id="KW-0804">Transcription</keyword>
<dbReference type="SUPFAM" id="SSF46894">
    <property type="entry name" value="C-terminal effector domain of the bipartite response regulators"/>
    <property type="match status" value="1"/>
</dbReference>
<dbReference type="PROSITE" id="PS50110">
    <property type="entry name" value="RESPONSE_REGULATORY"/>
    <property type="match status" value="1"/>
</dbReference>
<dbReference type="GO" id="GO:0005829">
    <property type="term" value="C:cytosol"/>
    <property type="evidence" value="ECO:0007669"/>
    <property type="project" value="TreeGrafter"/>
</dbReference>
<name>A0AAX3BB64_9SPIR</name>
<keyword evidence="11" id="KW-1185">Reference proteome</keyword>
<dbReference type="GO" id="GO:0000976">
    <property type="term" value="F:transcription cis-regulatory region binding"/>
    <property type="evidence" value="ECO:0007669"/>
    <property type="project" value="TreeGrafter"/>
</dbReference>
<evidence type="ECO:0000256" key="7">
    <source>
        <dbReference type="PROSITE-ProRule" id="PRU01091"/>
    </source>
</evidence>
<feature type="modified residue" description="4-aspartylphosphate" evidence="6">
    <location>
        <position position="53"/>
    </location>
</feature>
<feature type="domain" description="OmpR/PhoB-type" evidence="9">
    <location>
        <begin position="140"/>
        <end position="241"/>
    </location>
</feature>
<evidence type="ECO:0000313" key="11">
    <source>
        <dbReference type="Proteomes" id="UP001056539"/>
    </source>
</evidence>
<dbReference type="InterPro" id="IPR001789">
    <property type="entry name" value="Sig_transdc_resp-reg_receiver"/>
</dbReference>
<feature type="domain" description="Response regulatory" evidence="8">
    <location>
        <begin position="4"/>
        <end position="118"/>
    </location>
</feature>
<dbReference type="PANTHER" id="PTHR48111:SF1">
    <property type="entry name" value="TWO-COMPONENT RESPONSE REGULATOR ORR33"/>
    <property type="match status" value="1"/>
</dbReference>
<evidence type="ECO:0000256" key="6">
    <source>
        <dbReference type="PROSITE-ProRule" id="PRU00169"/>
    </source>
</evidence>
<dbReference type="RefSeq" id="WP_271434687.1">
    <property type="nucleotide sequence ID" value="NZ_CP073355.1"/>
</dbReference>
<evidence type="ECO:0000313" key="10">
    <source>
        <dbReference type="EMBL" id="URA09553.1"/>
    </source>
</evidence>
<dbReference type="CDD" id="cd00383">
    <property type="entry name" value="trans_reg_C"/>
    <property type="match status" value="1"/>
</dbReference>
<dbReference type="InterPro" id="IPR011006">
    <property type="entry name" value="CheY-like_superfamily"/>
</dbReference>
<accession>A0AAX3BB64</accession>
<evidence type="ECO:0000256" key="5">
    <source>
        <dbReference type="ARBA" id="ARBA00023163"/>
    </source>
</evidence>
<evidence type="ECO:0000256" key="2">
    <source>
        <dbReference type="ARBA" id="ARBA00023012"/>
    </source>
</evidence>
<dbReference type="Pfam" id="PF00486">
    <property type="entry name" value="Trans_reg_C"/>
    <property type="match status" value="1"/>
</dbReference>
<sequence>MENKVLLILEEGESLKDLVAQLELSNPPIKVNVVSKKDEDAYKPVKADLVVVDVNQTDHRAGFIIQEIRHQNPYLPIIVLSENASPEAAVYYFNMGVDDFIRKPYDVMEFASRVKARLRVMNYLEEMKAARNAKTPHALHGRVRIGDVEVDFDRMMVIRKNGENIPLNPKETGVLKLLYLNKGRVVTREDFLREVWFMEEPKITDRVVDTNIVNIRNKIGGIGRNSPYIKTIFGIGYMLVDA</sequence>
<keyword evidence="2" id="KW-0902">Two-component regulatory system</keyword>
<dbReference type="PROSITE" id="PS51755">
    <property type="entry name" value="OMPR_PHOB"/>
    <property type="match status" value="1"/>
</dbReference>
<evidence type="ECO:0000256" key="3">
    <source>
        <dbReference type="ARBA" id="ARBA00023015"/>
    </source>
</evidence>
<dbReference type="Gene3D" id="1.10.10.10">
    <property type="entry name" value="Winged helix-like DNA-binding domain superfamily/Winged helix DNA-binding domain"/>
    <property type="match status" value="1"/>
</dbReference>
<dbReference type="GO" id="GO:0032993">
    <property type="term" value="C:protein-DNA complex"/>
    <property type="evidence" value="ECO:0007669"/>
    <property type="project" value="TreeGrafter"/>
</dbReference>
<dbReference type="InterPro" id="IPR001867">
    <property type="entry name" value="OmpR/PhoB-type_DNA-bd"/>
</dbReference>
<dbReference type="AlphaFoldDB" id="A0AAX3BB64"/>
<evidence type="ECO:0000259" key="9">
    <source>
        <dbReference type="PROSITE" id="PS51755"/>
    </source>
</evidence>
<organism evidence="10 11">
    <name type="scientific">Thermospira aquatica</name>
    <dbReference type="NCBI Taxonomy" id="2828656"/>
    <lineage>
        <taxon>Bacteria</taxon>
        <taxon>Pseudomonadati</taxon>
        <taxon>Spirochaetota</taxon>
        <taxon>Spirochaetia</taxon>
        <taxon>Brevinematales</taxon>
        <taxon>Thermospiraceae</taxon>
        <taxon>Thermospira</taxon>
    </lineage>
</organism>
<keyword evidence="1 6" id="KW-0597">Phosphoprotein</keyword>
<dbReference type="GO" id="GO:0000156">
    <property type="term" value="F:phosphorelay response regulator activity"/>
    <property type="evidence" value="ECO:0007669"/>
    <property type="project" value="TreeGrafter"/>
</dbReference>
<keyword evidence="4 7" id="KW-0238">DNA-binding</keyword>
<dbReference type="Gene3D" id="3.40.50.2300">
    <property type="match status" value="1"/>
</dbReference>
<dbReference type="PANTHER" id="PTHR48111">
    <property type="entry name" value="REGULATOR OF RPOS"/>
    <property type="match status" value="1"/>
</dbReference>
<proteinExistence type="predicted"/>
<dbReference type="SMART" id="SM00862">
    <property type="entry name" value="Trans_reg_C"/>
    <property type="match status" value="1"/>
</dbReference>
<gene>
    <name evidence="10" type="ORF">KDW03_08650</name>
</gene>
<dbReference type="Proteomes" id="UP001056539">
    <property type="component" value="Chromosome"/>
</dbReference>
<dbReference type="SUPFAM" id="SSF52172">
    <property type="entry name" value="CheY-like"/>
    <property type="match status" value="1"/>
</dbReference>
<keyword evidence="3" id="KW-0805">Transcription regulation</keyword>
<dbReference type="EMBL" id="CP073355">
    <property type="protein sequence ID" value="URA09553.1"/>
    <property type="molecule type" value="Genomic_DNA"/>
</dbReference>
<dbReference type="KEGG" id="taqu:KDW03_08650"/>
<dbReference type="InterPro" id="IPR016032">
    <property type="entry name" value="Sig_transdc_resp-reg_C-effctor"/>
</dbReference>
<feature type="DNA-binding region" description="OmpR/PhoB-type" evidence="7">
    <location>
        <begin position="140"/>
        <end position="241"/>
    </location>
</feature>
<evidence type="ECO:0000259" key="8">
    <source>
        <dbReference type="PROSITE" id="PS50110"/>
    </source>
</evidence>
<dbReference type="GO" id="GO:0006355">
    <property type="term" value="P:regulation of DNA-templated transcription"/>
    <property type="evidence" value="ECO:0007669"/>
    <property type="project" value="InterPro"/>
</dbReference>
<dbReference type="InterPro" id="IPR039420">
    <property type="entry name" value="WalR-like"/>
</dbReference>
<reference evidence="10" key="1">
    <citation type="submission" date="2021-04" db="EMBL/GenBank/DDBJ databases">
        <authorList>
            <person name="Postec A."/>
        </authorList>
    </citation>
    <scope>NUCLEOTIDE SEQUENCE</scope>
    <source>
        <strain evidence="10">F1F22</strain>
    </source>
</reference>
<evidence type="ECO:0000256" key="1">
    <source>
        <dbReference type="ARBA" id="ARBA00022553"/>
    </source>
</evidence>
<protein>
    <submittedName>
        <fullName evidence="10">Response regulator transcription factor</fullName>
    </submittedName>
</protein>
<dbReference type="Pfam" id="PF00072">
    <property type="entry name" value="Response_reg"/>
    <property type="match status" value="1"/>
</dbReference>
<evidence type="ECO:0000256" key="4">
    <source>
        <dbReference type="ARBA" id="ARBA00023125"/>
    </source>
</evidence>